<proteinExistence type="predicted"/>
<protein>
    <recommendedName>
        <fullName evidence="3">histidine kinase</fullName>
        <ecNumber evidence="3">2.7.13.3</ecNumber>
    </recommendedName>
</protein>
<dbReference type="SUPFAM" id="SSF55874">
    <property type="entry name" value="ATPase domain of HSP90 chaperone/DNA topoisomerase II/histidine kinase"/>
    <property type="match status" value="1"/>
</dbReference>
<dbReference type="CDD" id="cd00082">
    <property type="entry name" value="HisKA"/>
    <property type="match status" value="1"/>
</dbReference>
<organism evidence="11 12">
    <name type="scientific">Planobispora takensis</name>
    <dbReference type="NCBI Taxonomy" id="1367882"/>
    <lineage>
        <taxon>Bacteria</taxon>
        <taxon>Bacillati</taxon>
        <taxon>Actinomycetota</taxon>
        <taxon>Actinomycetes</taxon>
        <taxon>Streptosporangiales</taxon>
        <taxon>Streptosporangiaceae</taxon>
        <taxon>Planobispora</taxon>
    </lineage>
</organism>
<sequence length="361" mass="38700">MLNSGDHVDHAYSSSPDASDATRAILGLLRERLRAADDSGAAGAEETLLSGLRSVPGILHADLRAADSTSPPDTERFWPAGPGRLLVVTLERGYDGSMVMEALACLAAALEAIWHRDAESRAGSVPEDFALTKAKTEFIGTVVHDLATPITPILAYAGLLADPDTGPLSPEQREFVKVIERNAVRLSDLLNDLPLLADPATPELEMRRERVDPMELIRDMVTQVRPGALHAGITLRYQARPGPALSCNAIRVRRMLDILLTAAITRSSPGDSVMVEARPTVDGWSIDIDCRPGGDSTGAGAGQEERTGQPAGEQSWPRIGMARAIAGMHGGTLHITDEGTKGSVIRVELPWEPVRDRREAP</sequence>
<dbReference type="GO" id="GO:0000156">
    <property type="term" value="F:phosphorelay response regulator activity"/>
    <property type="evidence" value="ECO:0007669"/>
    <property type="project" value="TreeGrafter"/>
</dbReference>
<dbReference type="Gene3D" id="3.30.565.10">
    <property type="entry name" value="Histidine kinase-like ATPase, C-terminal domain"/>
    <property type="match status" value="1"/>
</dbReference>
<evidence type="ECO:0000256" key="2">
    <source>
        <dbReference type="ARBA" id="ARBA00004236"/>
    </source>
</evidence>
<dbReference type="InterPro" id="IPR003661">
    <property type="entry name" value="HisK_dim/P_dom"/>
</dbReference>
<evidence type="ECO:0000256" key="9">
    <source>
        <dbReference type="SAM" id="MobiDB-lite"/>
    </source>
</evidence>
<dbReference type="GO" id="GO:0005886">
    <property type="term" value="C:plasma membrane"/>
    <property type="evidence" value="ECO:0007669"/>
    <property type="project" value="UniProtKB-SubCell"/>
</dbReference>
<dbReference type="GO" id="GO:0030295">
    <property type="term" value="F:protein kinase activator activity"/>
    <property type="evidence" value="ECO:0007669"/>
    <property type="project" value="TreeGrafter"/>
</dbReference>
<evidence type="ECO:0000256" key="6">
    <source>
        <dbReference type="ARBA" id="ARBA00022777"/>
    </source>
</evidence>
<comment type="caution">
    <text evidence="11">The sequence shown here is derived from an EMBL/GenBank/DDBJ whole genome shotgun (WGS) entry which is preliminary data.</text>
</comment>
<dbReference type="SUPFAM" id="SSF47384">
    <property type="entry name" value="Homodimeric domain of signal transducing histidine kinase"/>
    <property type="match status" value="1"/>
</dbReference>
<keyword evidence="4" id="KW-0808">Transferase</keyword>
<comment type="catalytic activity">
    <reaction evidence="1">
        <text>ATP + protein L-histidine = ADP + protein N-phospho-L-histidine.</text>
        <dbReference type="EC" id="2.7.13.3"/>
    </reaction>
</comment>
<dbReference type="InterPro" id="IPR036097">
    <property type="entry name" value="HisK_dim/P_sf"/>
</dbReference>
<evidence type="ECO:0000256" key="8">
    <source>
        <dbReference type="ARBA" id="ARBA00023012"/>
    </source>
</evidence>
<feature type="domain" description="Histidine kinase" evidence="10">
    <location>
        <begin position="141"/>
        <end position="353"/>
    </location>
</feature>
<dbReference type="RefSeq" id="WP_203880251.1">
    <property type="nucleotide sequence ID" value="NZ_BOOK01000092.1"/>
</dbReference>
<dbReference type="SMART" id="SM00388">
    <property type="entry name" value="HisKA"/>
    <property type="match status" value="1"/>
</dbReference>
<evidence type="ECO:0000256" key="3">
    <source>
        <dbReference type="ARBA" id="ARBA00012438"/>
    </source>
</evidence>
<evidence type="ECO:0000313" key="11">
    <source>
        <dbReference type="EMBL" id="GII06052.1"/>
    </source>
</evidence>
<accession>A0A8J3X0S9</accession>
<evidence type="ECO:0000256" key="7">
    <source>
        <dbReference type="ARBA" id="ARBA00022840"/>
    </source>
</evidence>
<dbReference type="AlphaFoldDB" id="A0A8J3X0S9"/>
<dbReference type="EC" id="2.7.13.3" evidence="3"/>
<keyword evidence="7" id="KW-0067">ATP-binding</keyword>
<keyword evidence="12" id="KW-1185">Reference proteome</keyword>
<dbReference type="InterPro" id="IPR050351">
    <property type="entry name" value="BphY/WalK/GraS-like"/>
</dbReference>
<gene>
    <name evidence="11" type="ORF">Pta02_80600</name>
</gene>
<evidence type="ECO:0000256" key="4">
    <source>
        <dbReference type="ARBA" id="ARBA00022679"/>
    </source>
</evidence>
<dbReference type="GO" id="GO:0007234">
    <property type="term" value="P:osmosensory signaling via phosphorelay pathway"/>
    <property type="evidence" value="ECO:0007669"/>
    <property type="project" value="TreeGrafter"/>
</dbReference>
<evidence type="ECO:0000256" key="5">
    <source>
        <dbReference type="ARBA" id="ARBA00022741"/>
    </source>
</evidence>
<keyword evidence="8" id="KW-0902">Two-component regulatory system</keyword>
<evidence type="ECO:0000259" key="10">
    <source>
        <dbReference type="PROSITE" id="PS50109"/>
    </source>
</evidence>
<dbReference type="GO" id="GO:0000155">
    <property type="term" value="F:phosphorelay sensor kinase activity"/>
    <property type="evidence" value="ECO:0007669"/>
    <property type="project" value="InterPro"/>
</dbReference>
<dbReference type="InterPro" id="IPR005467">
    <property type="entry name" value="His_kinase_dom"/>
</dbReference>
<keyword evidence="6" id="KW-0418">Kinase</keyword>
<feature type="region of interest" description="Disordered" evidence="9">
    <location>
        <begin position="290"/>
        <end position="316"/>
    </location>
</feature>
<evidence type="ECO:0000313" key="12">
    <source>
        <dbReference type="Proteomes" id="UP000634476"/>
    </source>
</evidence>
<dbReference type="Pfam" id="PF00512">
    <property type="entry name" value="HisKA"/>
    <property type="match status" value="1"/>
</dbReference>
<dbReference type="GO" id="GO:0005524">
    <property type="term" value="F:ATP binding"/>
    <property type="evidence" value="ECO:0007669"/>
    <property type="project" value="UniProtKB-KW"/>
</dbReference>
<reference evidence="11" key="1">
    <citation type="submission" date="2021-01" db="EMBL/GenBank/DDBJ databases">
        <title>Whole genome shotgun sequence of Planobispora takensis NBRC 109077.</title>
        <authorList>
            <person name="Komaki H."/>
            <person name="Tamura T."/>
        </authorList>
    </citation>
    <scope>NUCLEOTIDE SEQUENCE</scope>
    <source>
        <strain evidence="11">NBRC 109077</strain>
    </source>
</reference>
<dbReference type="PANTHER" id="PTHR42878:SF7">
    <property type="entry name" value="SENSOR HISTIDINE KINASE GLRK"/>
    <property type="match status" value="1"/>
</dbReference>
<dbReference type="Gene3D" id="1.10.287.130">
    <property type="match status" value="1"/>
</dbReference>
<dbReference type="InterPro" id="IPR036890">
    <property type="entry name" value="HATPase_C_sf"/>
</dbReference>
<keyword evidence="5" id="KW-0547">Nucleotide-binding</keyword>
<name>A0A8J3X0S9_9ACTN</name>
<dbReference type="EMBL" id="BOOK01000092">
    <property type="protein sequence ID" value="GII06052.1"/>
    <property type="molecule type" value="Genomic_DNA"/>
</dbReference>
<dbReference type="PANTHER" id="PTHR42878">
    <property type="entry name" value="TWO-COMPONENT HISTIDINE KINASE"/>
    <property type="match status" value="1"/>
</dbReference>
<comment type="subcellular location">
    <subcellularLocation>
        <location evidence="2">Cell membrane</location>
    </subcellularLocation>
</comment>
<dbReference type="Proteomes" id="UP000634476">
    <property type="component" value="Unassembled WGS sequence"/>
</dbReference>
<evidence type="ECO:0000256" key="1">
    <source>
        <dbReference type="ARBA" id="ARBA00000085"/>
    </source>
</evidence>
<dbReference type="PROSITE" id="PS50109">
    <property type="entry name" value="HIS_KIN"/>
    <property type="match status" value="1"/>
</dbReference>